<proteinExistence type="predicted"/>
<dbReference type="InterPro" id="IPR045340">
    <property type="entry name" value="DUF6533"/>
</dbReference>
<evidence type="ECO:0000313" key="4">
    <source>
        <dbReference type="Proteomes" id="UP000054279"/>
    </source>
</evidence>
<organism evidence="3 4">
    <name type="scientific">Sphaerobolus stellatus (strain SS14)</name>
    <dbReference type="NCBI Taxonomy" id="990650"/>
    <lineage>
        <taxon>Eukaryota</taxon>
        <taxon>Fungi</taxon>
        <taxon>Dikarya</taxon>
        <taxon>Basidiomycota</taxon>
        <taxon>Agaricomycotina</taxon>
        <taxon>Agaricomycetes</taxon>
        <taxon>Phallomycetidae</taxon>
        <taxon>Geastrales</taxon>
        <taxon>Sphaerobolaceae</taxon>
        <taxon>Sphaerobolus</taxon>
    </lineage>
</organism>
<dbReference type="OrthoDB" id="3258863at2759"/>
<dbReference type="Pfam" id="PF20151">
    <property type="entry name" value="DUF6533"/>
    <property type="match status" value="1"/>
</dbReference>
<evidence type="ECO:0000313" key="3">
    <source>
        <dbReference type="EMBL" id="KIJ37017.1"/>
    </source>
</evidence>
<sequence>MTPALLHLAARAVQSIHVLREKQVDTLATYSRITLYVYDILLNIDREKALIWKEGLRPSSLLYYLVRYPVIAKQIYFLLSTPQIPKYSAIRVYISGFSPDELALVAIHGIDLRSLFLSSLLG</sequence>
<dbReference type="HOGENOM" id="CLU_2028225_0_0_1"/>
<dbReference type="EMBL" id="KN837173">
    <property type="protein sequence ID" value="KIJ37017.1"/>
    <property type="molecule type" value="Genomic_DNA"/>
</dbReference>
<evidence type="ECO:0000313" key="2">
    <source>
        <dbReference type="EMBL" id="KIJ25337.1"/>
    </source>
</evidence>
<dbReference type="EMBL" id="KN837420">
    <property type="protein sequence ID" value="KIJ25337.1"/>
    <property type="molecule type" value="Genomic_DNA"/>
</dbReference>
<accession>A0A0C9V619</accession>
<dbReference type="Proteomes" id="UP000054279">
    <property type="component" value="Unassembled WGS sequence"/>
</dbReference>
<dbReference type="AlphaFoldDB" id="A0A0C9V619"/>
<gene>
    <name evidence="3" type="ORF">M422DRAFT_50814</name>
    <name evidence="2" type="ORF">M422DRAFT_56016</name>
</gene>
<name>A0A0C9V619_SPHS4</name>
<keyword evidence="4" id="KW-1185">Reference proteome</keyword>
<evidence type="ECO:0000259" key="1">
    <source>
        <dbReference type="Pfam" id="PF20151"/>
    </source>
</evidence>
<feature type="domain" description="DUF6533" evidence="1">
    <location>
        <begin position="32"/>
        <end position="71"/>
    </location>
</feature>
<protein>
    <recommendedName>
        <fullName evidence="1">DUF6533 domain-containing protein</fullName>
    </recommendedName>
</protein>
<reference evidence="3 4" key="1">
    <citation type="submission" date="2014-06" db="EMBL/GenBank/DDBJ databases">
        <title>Evolutionary Origins and Diversification of the Mycorrhizal Mutualists.</title>
        <authorList>
            <consortium name="DOE Joint Genome Institute"/>
            <consortium name="Mycorrhizal Genomics Consortium"/>
            <person name="Kohler A."/>
            <person name="Kuo A."/>
            <person name="Nagy L.G."/>
            <person name="Floudas D."/>
            <person name="Copeland A."/>
            <person name="Barry K.W."/>
            <person name="Cichocki N."/>
            <person name="Veneault-Fourrey C."/>
            <person name="LaButti K."/>
            <person name="Lindquist E.A."/>
            <person name="Lipzen A."/>
            <person name="Lundell T."/>
            <person name="Morin E."/>
            <person name="Murat C."/>
            <person name="Riley R."/>
            <person name="Ohm R."/>
            <person name="Sun H."/>
            <person name="Tunlid A."/>
            <person name="Henrissat B."/>
            <person name="Grigoriev I.V."/>
            <person name="Hibbett D.S."/>
            <person name="Martin F."/>
        </authorList>
    </citation>
    <scope>NUCLEOTIDE SEQUENCE [LARGE SCALE GENOMIC DNA]</scope>
    <source>
        <strain evidence="3 4">SS14</strain>
    </source>
</reference>